<dbReference type="AlphaFoldDB" id="A0A9D1VB71"/>
<dbReference type="GO" id="GO:0004557">
    <property type="term" value="F:alpha-galactosidase activity"/>
    <property type="evidence" value="ECO:0007669"/>
    <property type="project" value="UniProtKB-EC"/>
</dbReference>
<evidence type="ECO:0000259" key="6">
    <source>
        <dbReference type="Pfam" id="PF23764"/>
    </source>
</evidence>
<comment type="catalytic activity">
    <reaction evidence="1">
        <text>Hydrolysis of terminal, non-reducing alpha-D-galactose residues in alpha-D-galactosides, including galactose oligosaccharides, galactomannans and galactolipids.</text>
        <dbReference type="EC" id="3.2.1.22"/>
    </reaction>
</comment>
<evidence type="ECO:0000256" key="1">
    <source>
        <dbReference type="ARBA" id="ARBA00001255"/>
    </source>
</evidence>
<proteinExistence type="predicted"/>
<dbReference type="Pfam" id="PF23764">
    <property type="entry name" value="Beta-barrel_GLAA-B_II"/>
    <property type="match status" value="1"/>
</dbReference>
<evidence type="ECO:0000256" key="5">
    <source>
        <dbReference type="ARBA" id="ARBA00023295"/>
    </source>
</evidence>
<dbReference type="Proteomes" id="UP000823964">
    <property type="component" value="Unassembled WGS sequence"/>
</dbReference>
<accession>A0A9D1VB71</accession>
<dbReference type="Gene3D" id="2.160.20.10">
    <property type="entry name" value="Single-stranded right-handed beta-helix, Pectin lyase-like"/>
    <property type="match status" value="2"/>
</dbReference>
<dbReference type="InterPro" id="IPR012334">
    <property type="entry name" value="Pectin_lyas_fold"/>
</dbReference>
<protein>
    <recommendedName>
        <fullName evidence="6">GLAA-B beta-barrel domain-containing protein</fullName>
    </recommendedName>
</protein>
<reference evidence="7" key="1">
    <citation type="journal article" date="2021" name="PeerJ">
        <title>Extensive microbial diversity within the chicken gut microbiome revealed by metagenomics and culture.</title>
        <authorList>
            <person name="Gilroy R."/>
            <person name="Ravi A."/>
            <person name="Getino M."/>
            <person name="Pursley I."/>
            <person name="Horton D.L."/>
            <person name="Alikhan N.F."/>
            <person name="Baker D."/>
            <person name="Gharbi K."/>
            <person name="Hall N."/>
            <person name="Watson M."/>
            <person name="Adriaenssens E.M."/>
            <person name="Foster-Nyarko E."/>
            <person name="Jarju S."/>
            <person name="Secka A."/>
            <person name="Antonio M."/>
            <person name="Oren A."/>
            <person name="Chaudhuri R.R."/>
            <person name="La Ragione R."/>
            <person name="Hildebrand F."/>
            <person name="Pallen M.J."/>
        </authorList>
    </citation>
    <scope>NUCLEOTIDE SEQUENCE</scope>
    <source>
        <strain evidence="7">14975</strain>
    </source>
</reference>
<comment type="caution">
    <text evidence="7">The sequence shown here is derived from an EMBL/GenBank/DDBJ whole genome shotgun (WGS) entry which is preliminary data.</text>
</comment>
<dbReference type="EMBL" id="DXFQ01000064">
    <property type="protein sequence ID" value="HIX19764.1"/>
    <property type="molecule type" value="Genomic_DNA"/>
</dbReference>
<comment type="catalytic activity">
    <reaction evidence="2">
        <text>Hydrolysis of terminal, non-reducing branched (1-&gt;3)-alpha-D-galactosidic residues, producing free D-galactose.</text>
        <dbReference type="EC" id="3.2.1.n1"/>
    </reaction>
</comment>
<evidence type="ECO:0000256" key="4">
    <source>
        <dbReference type="ARBA" id="ARBA00022801"/>
    </source>
</evidence>
<dbReference type="SUPFAM" id="SSF51126">
    <property type="entry name" value="Pectin lyase-like"/>
    <property type="match status" value="1"/>
</dbReference>
<feature type="non-terminal residue" evidence="7">
    <location>
        <position position="1"/>
    </location>
</feature>
<evidence type="ECO:0000256" key="3">
    <source>
        <dbReference type="ARBA" id="ARBA00022737"/>
    </source>
</evidence>
<keyword evidence="4" id="KW-0378">Hydrolase</keyword>
<dbReference type="InterPro" id="IPR011050">
    <property type="entry name" value="Pectin_lyase_fold/virulence"/>
</dbReference>
<reference evidence="7" key="2">
    <citation type="submission" date="2021-04" db="EMBL/GenBank/DDBJ databases">
        <authorList>
            <person name="Gilroy R."/>
        </authorList>
    </citation>
    <scope>NUCLEOTIDE SEQUENCE</scope>
    <source>
        <strain evidence="7">14975</strain>
    </source>
</reference>
<evidence type="ECO:0000256" key="2">
    <source>
        <dbReference type="ARBA" id="ARBA00001271"/>
    </source>
</evidence>
<evidence type="ECO:0000313" key="8">
    <source>
        <dbReference type="Proteomes" id="UP000823964"/>
    </source>
</evidence>
<keyword evidence="5" id="KW-0326">Glycosidase</keyword>
<keyword evidence="3" id="KW-0677">Repeat</keyword>
<gene>
    <name evidence="7" type="ORF">H9862_04080</name>
</gene>
<name>A0A9D1VB71_9BACT</name>
<dbReference type="InterPro" id="IPR056441">
    <property type="entry name" value="Beta-barrel_GLAA-B_II"/>
</dbReference>
<sequence>LKEEPAESCPLSAESRQLASLMSGQRMLPLRVEGDFLVGRSPKGEGAPFCVMSGSELLWKGGADEPFRVPTRALGHVYLLAEEARNIHWQDLRWESPKEAKEAKSATPTPAQTLTLRAADEGVLPGSEDAAPALRRLLSKARSLAAEQGCAVTIELEEGDYHLRATGALPMSLYISNHDQQELHRVGLPLVDLHDITLVGHETRFISHGMMLPALVMDSSRVTLKGIRFDQATPFYSEGRIVAADENGTTLAMTPASSWSLTKDGRFVNTGTTDTADGPQRWFAGINHAIAFHPDGRMVPTGASGDIAWSPRAEAVGDGQLRFPVNAAEKGLSVGDILTLRGYWRPHPCMVVYRCEGLTLDDVVFHDSMGMALIAQRSADICIRGGGCIRKPGFMHTASADATHFSNCRGHIDVSGALYEGMMDDAINVHSTSLEIEQVRSPREIVCRYRHPQAIGFEVVLPGEALQFIHGQTLQNTKETGRAQAVTKLDEEHLLIRLEAPLPEGIEAGDALENADWYPSVSFCGNTIRHNRARGSLFTTPRPILVEGNRFIWSSGSAILLAGDAQGWYESGRCLDLTIRGNLFEHNLTNIFGYTEGIISIYPEVRKPEEQTERYHGNILIEGNTFLTHRVPLLFAISARGIRFRNNKVVFDDSYAPMHDEQPYVLRHCEDVELQPLSREGSAPGIEGAPLKP</sequence>
<evidence type="ECO:0000313" key="7">
    <source>
        <dbReference type="EMBL" id="HIX19764.1"/>
    </source>
</evidence>
<organism evidence="7 8">
    <name type="scientific">Candidatus Akkermansia intestinigallinarum</name>
    <dbReference type="NCBI Taxonomy" id="2838431"/>
    <lineage>
        <taxon>Bacteria</taxon>
        <taxon>Pseudomonadati</taxon>
        <taxon>Verrucomicrobiota</taxon>
        <taxon>Verrucomicrobiia</taxon>
        <taxon>Verrucomicrobiales</taxon>
        <taxon>Akkermansiaceae</taxon>
        <taxon>Akkermansia</taxon>
    </lineage>
</organism>
<feature type="domain" description="GLAA-B beta-barrel" evidence="6">
    <location>
        <begin position="445"/>
        <end position="512"/>
    </location>
</feature>